<proteinExistence type="predicted"/>
<reference evidence="8 9" key="1">
    <citation type="submission" date="2016-10" db="EMBL/GenBank/DDBJ databases">
        <authorList>
            <person name="de Groot N.N."/>
        </authorList>
    </citation>
    <scope>NUCLEOTIDE SEQUENCE [LARGE SCALE GENOMIC DNA]</scope>
    <source>
        <strain evidence="8 9">DSM 16077</strain>
    </source>
</reference>
<evidence type="ECO:0000256" key="6">
    <source>
        <dbReference type="SAM" id="Phobius"/>
    </source>
</evidence>
<dbReference type="EMBL" id="FNHG01000002">
    <property type="protein sequence ID" value="SDL84864.1"/>
    <property type="molecule type" value="Genomic_DNA"/>
</dbReference>
<organism evidence="8 9">
    <name type="scientific">Maricaulis salignorans</name>
    <dbReference type="NCBI Taxonomy" id="144026"/>
    <lineage>
        <taxon>Bacteria</taxon>
        <taxon>Pseudomonadati</taxon>
        <taxon>Pseudomonadota</taxon>
        <taxon>Alphaproteobacteria</taxon>
        <taxon>Maricaulales</taxon>
        <taxon>Maricaulaceae</taxon>
        <taxon>Maricaulis</taxon>
    </lineage>
</organism>
<dbReference type="AlphaFoldDB" id="A0A1G9NEP9"/>
<evidence type="ECO:0000259" key="7">
    <source>
        <dbReference type="Pfam" id="PF01478"/>
    </source>
</evidence>
<keyword evidence="4 6" id="KW-1133">Transmembrane helix</keyword>
<feature type="domain" description="Prepilin type IV endopeptidase peptidase" evidence="7">
    <location>
        <begin position="10"/>
        <end position="112"/>
    </location>
</feature>
<dbReference type="PANTHER" id="PTHR36506:SF1">
    <property type="entry name" value="PREFLAGELLIN PEPTIDASE"/>
    <property type="match status" value="1"/>
</dbReference>
<dbReference type="GO" id="GO:0005886">
    <property type="term" value="C:plasma membrane"/>
    <property type="evidence" value="ECO:0007669"/>
    <property type="project" value="UniProtKB-SubCell"/>
</dbReference>
<feature type="transmembrane region" description="Helical" evidence="6">
    <location>
        <begin position="96"/>
        <end position="117"/>
    </location>
</feature>
<dbReference type="Proteomes" id="UP000199759">
    <property type="component" value="Unassembled WGS sequence"/>
</dbReference>
<evidence type="ECO:0000256" key="4">
    <source>
        <dbReference type="ARBA" id="ARBA00022989"/>
    </source>
</evidence>
<evidence type="ECO:0000313" key="9">
    <source>
        <dbReference type="Proteomes" id="UP000199759"/>
    </source>
</evidence>
<keyword evidence="3 6" id="KW-0812">Transmembrane</keyword>
<accession>A0A1G9NEP9</accession>
<dbReference type="STRING" id="144026.SAMN04488568_102317"/>
<dbReference type="RefSeq" id="WP_091766717.1">
    <property type="nucleotide sequence ID" value="NZ_FNHG01000002.1"/>
</dbReference>
<protein>
    <submittedName>
        <fullName evidence="8">Prepilin peptidase CpaA</fullName>
    </submittedName>
</protein>
<comment type="subcellular location">
    <subcellularLocation>
        <location evidence="1">Cell membrane</location>
        <topology evidence="1">Multi-pass membrane protein</topology>
    </subcellularLocation>
</comment>
<keyword evidence="9" id="KW-1185">Reference proteome</keyword>
<evidence type="ECO:0000256" key="2">
    <source>
        <dbReference type="ARBA" id="ARBA00022475"/>
    </source>
</evidence>
<dbReference type="InterPro" id="IPR052218">
    <property type="entry name" value="Preflagellin_Peptidase"/>
</dbReference>
<dbReference type="OrthoDB" id="5329005at2"/>
<evidence type="ECO:0000256" key="5">
    <source>
        <dbReference type="ARBA" id="ARBA00023136"/>
    </source>
</evidence>
<name>A0A1G9NEP9_9PROT</name>
<feature type="transmembrane region" description="Helical" evidence="6">
    <location>
        <begin position="57"/>
        <end position="76"/>
    </location>
</feature>
<evidence type="ECO:0000256" key="3">
    <source>
        <dbReference type="ARBA" id="ARBA00022692"/>
    </source>
</evidence>
<evidence type="ECO:0000313" key="8">
    <source>
        <dbReference type="EMBL" id="SDL84864.1"/>
    </source>
</evidence>
<gene>
    <name evidence="8" type="ORF">SAMN04488568_102317</name>
</gene>
<evidence type="ECO:0000256" key="1">
    <source>
        <dbReference type="ARBA" id="ARBA00004651"/>
    </source>
</evidence>
<dbReference type="GO" id="GO:0004190">
    <property type="term" value="F:aspartic-type endopeptidase activity"/>
    <property type="evidence" value="ECO:0007669"/>
    <property type="project" value="InterPro"/>
</dbReference>
<dbReference type="Gene3D" id="1.20.120.1220">
    <property type="match status" value="1"/>
</dbReference>
<dbReference type="InterPro" id="IPR000045">
    <property type="entry name" value="Prepilin_IV_endopep_pep"/>
</dbReference>
<keyword evidence="5 6" id="KW-0472">Membrane</keyword>
<sequence length="165" mass="16862">MLVQIASLGLVALLLYGAFTDATRFIIPNWLTIAIAVLFPVAAVLAGFGWADAGNHLLAGMLALVLGMALFAPGWVGGGDAKLFAATALWFGWPGLAVFLIHTVLLGGVLVLVLIIARKALPMAGISPEKLAGSALAPAAPVPYGIAIAGGALWSLPATVFAFQF</sequence>
<dbReference type="PANTHER" id="PTHR36506">
    <property type="entry name" value="PREFLAGELLIN PEPTIDASE"/>
    <property type="match status" value="1"/>
</dbReference>
<feature type="transmembrane region" description="Helical" evidence="6">
    <location>
        <begin position="30"/>
        <end position="50"/>
    </location>
</feature>
<keyword evidence="2" id="KW-1003">Cell membrane</keyword>
<dbReference type="Pfam" id="PF01478">
    <property type="entry name" value="Peptidase_A24"/>
    <property type="match status" value="1"/>
</dbReference>